<feature type="compositionally biased region" description="Polar residues" evidence="8">
    <location>
        <begin position="11"/>
        <end position="24"/>
    </location>
</feature>
<evidence type="ECO:0000256" key="4">
    <source>
        <dbReference type="ARBA" id="ARBA00022692"/>
    </source>
</evidence>
<evidence type="ECO:0000313" key="10">
    <source>
        <dbReference type="Proteomes" id="UP001140949"/>
    </source>
</evidence>
<feature type="transmembrane region" description="Helical" evidence="7">
    <location>
        <begin position="304"/>
        <end position="322"/>
    </location>
</feature>
<dbReference type="EMBL" id="JANAVB010029617">
    <property type="protein sequence ID" value="KAJ6814822.1"/>
    <property type="molecule type" value="Genomic_DNA"/>
</dbReference>
<protein>
    <recommendedName>
        <fullName evidence="7">Probable purine permease</fullName>
    </recommendedName>
</protein>
<reference evidence="9" key="1">
    <citation type="journal article" date="2023" name="GigaByte">
        <title>Genome assembly of the bearded iris, Iris pallida Lam.</title>
        <authorList>
            <person name="Bruccoleri R.E."/>
            <person name="Oakeley E.J."/>
            <person name="Faust A.M.E."/>
            <person name="Altorfer M."/>
            <person name="Dessus-Babus S."/>
            <person name="Burckhardt D."/>
            <person name="Oertli M."/>
            <person name="Naumann U."/>
            <person name="Petersen F."/>
            <person name="Wong J."/>
        </authorList>
    </citation>
    <scope>NUCLEOTIDE SEQUENCE</scope>
    <source>
        <strain evidence="9">GSM-AAB239-AS_SAM_17_03QT</strain>
    </source>
</reference>
<evidence type="ECO:0000256" key="6">
    <source>
        <dbReference type="ARBA" id="ARBA00023136"/>
    </source>
</evidence>
<comment type="caution">
    <text evidence="9">The sequence shown here is derived from an EMBL/GenBank/DDBJ whole genome shotgun (WGS) entry which is preliminary data.</text>
</comment>
<proteinExistence type="inferred from homology"/>
<dbReference type="AlphaFoldDB" id="A0AAX6FEN4"/>
<dbReference type="GO" id="GO:0015211">
    <property type="term" value="F:purine nucleoside transmembrane transporter activity"/>
    <property type="evidence" value="ECO:0007669"/>
    <property type="project" value="UniProtKB-UniRule"/>
</dbReference>
<evidence type="ECO:0000313" key="9">
    <source>
        <dbReference type="EMBL" id="KAJ6814822.1"/>
    </source>
</evidence>
<comment type="subcellular location">
    <subcellularLocation>
        <location evidence="1 7">Membrane</location>
        <topology evidence="1 7">Multi-pass membrane protein</topology>
    </subcellularLocation>
</comment>
<feature type="transmembrane region" description="Helical" evidence="7">
    <location>
        <begin position="227"/>
        <end position="253"/>
    </location>
</feature>
<organism evidence="9 10">
    <name type="scientific">Iris pallida</name>
    <name type="common">Sweet iris</name>
    <dbReference type="NCBI Taxonomy" id="29817"/>
    <lineage>
        <taxon>Eukaryota</taxon>
        <taxon>Viridiplantae</taxon>
        <taxon>Streptophyta</taxon>
        <taxon>Embryophyta</taxon>
        <taxon>Tracheophyta</taxon>
        <taxon>Spermatophyta</taxon>
        <taxon>Magnoliopsida</taxon>
        <taxon>Liliopsida</taxon>
        <taxon>Asparagales</taxon>
        <taxon>Iridaceae</taxon>
        <taxon>Iridoideae</taxon>
        <taxon>Irideae</taxon>
        <taxon>Iris</taxon>
    </lineage>
</organism>
<feature type="transmembrane region" description="Helical" evidence="7">
    <location>
        <begin position="162"/>
        <end position="182"/>
    </location>
</feature>
<sequence length="366" mass="39985">MNMEGPEPAASSHSDNKLSNGHSSKLSPVLQRTLTVTSCLLLALGDTGGPLISRLYFHGGGRRQWLSCFLETAGFPLLLLPLLLSYLRRRRADPRAAPVLMIRPPVFLACAVLGLLTGADDYLYAYGLSFLPVSTSALLLSTHLAFTAGFAFLLVKQRFTPYSVNSVVLLSVGALLLGLHGSSDRPPGVSKHQYLLGLFLTVAAAALYGLVLVLVELTYARARQKVTYTLVIEMQVVIAFFATMFCLVGMILNKDFQAIPKEAMQYELGRTKYYVVLVWNAILWQCFFLGAVGVIFCVNTLLTAIINAALIPVTGILGVFLFQEKFSSEKGVALALSLWGLASYIYGEYLTMLEKRRASHTSVLTT</sequence>
<keyword evidence="6 7" id="KW-0472">Membrane</keyword>
<dbReference type="InterPro" id="IPR037185">
    <property type="entry name" value="EmrE-like"/>
</dbReference>
<feature type="transmembrane region" description="Helical" evidence="7">
    <location>
        <begin position="96"/>
        <end position="116"/>
    </location>
</feature>
<keyword evidence="10" id="KW-1185">Reference proteome</keyword>
<feature type="transmembrane region" description="Helical" evidence="7">
    <location>
        <begin position="64"/>
        <end position="84"/>
    </location>
</feature>
<accession>A0AAX6FEN4</accession>
<name>A0AAX6FEN4_IRIPA</name>
<feature type="transmembrane region" description="Helical" evidence="7">
    <location>
        <begin position="136"/>
        <end position="155"/>
    </location>
</feature>
<dbReference type="GO" id="GO:0005345">
    <property type="term" value="F:purine nucleobase transmembrane transporter activity"/>
    <property type="evidence" value="ECO:0007669"/>
    <property type="project" value="UniProtKB-UniRule"/>
</dbReference>
<feature type="transmembrane region" description="Helical" evidence="7">
    <location>
        <begin position="194"/>
        <end position="215"/>
    </location>
</feature>
<comment type="caution">
    <text evidence="7">Lacks conserved residue(s) required for the propagation of feature annotation.</text>
</comment>
<feature type="region of interest" description="Disordered" evidence="8">
    <location>
        <begin position="1"/>
        <end position="24"/>
    </location>
</feature>
<keyword evidence="5 7" id="KW-1133">Transmembrane helix</keyword>
<dbReference type="GO" id="GO:0016020">
    <property type="term" value="C:membrane"/>
    <property type="evidence" value="ECO:0007669"/>
    <property type="project" value="UniProtKB-SubCell"/>
</dbReference>
<evidence type="ECO:0000256" key="8">
    <source>
        <dbReference type="SAM" id="MobiDB-lite"/>
    </source>
</evidence>
<comment type="similarity">
    <text evidence="2 7">Belongs to the purine permeases (TC 2.A.7.14) family.</text>
</comment>
<evidence type="ECO:0000256" key="1">
    <source>
        <dbReference type="ARBA" id="ARBA00004141"/>
    </source>
</evidence>
<feature type="transmembrane region" description="Helical" evidence="7">
    <location>
        <begin position="334"/>
        <end position="352"/>
    </location>
</feature>
<evidence type="ECO:0000256" key="5">
    <source>
        <dbReference type="ARBA" id="ARBA00022989"/>
    </source>
</evidence>
<dbReference type="Proteomes" id="UP001140949">
    <property type="component" value="Unassembled WGS sequence"/>
</dbReference>
<dbReference type="InterPro" id="IPR030182">
    <property type="entry name" value="PUP_plant"/>
</dbReference>
<keyword evidence="4 7" id="KW-0812">Transmembrane</keyword>
<feature type="transmembrane region" description="Helical" evidence="7">
    <location>
        <begin position="273"/>
        <end position="297"/>
    </location>
</feature>
<dbReference type="PANTHER" id="PTHR31376:SF105">
    <property type="entry name" value="PURINE PERMEASE-RELATED"/>
    <property type="match status" value="1"/>
</dbReference>
<keyword evidence="3 7" id="KW-0813">Transport</keyword>
<reference evidence="9" key="2">
    <citation type="submission" date="2023-04" db="EMBL/GenBank/DDBJ databases">
        <authorList>
            <person name="Bruccoleri R.E."/>
            <person name="Oakeley E.J."/>
            <person name="Faust A.-M."/>
            <person name="Dessus-Babus S."/>
            <person name="Altorfer M."/>
            <person name="Burckhardt D."/>
            <person name="Oertli M."/>
            <person name="Naumann U."/>
            <person name="Petersen F."/>
            <person name="Wong J."/>
        </authorList>
    </citation>
    <scope>NUCLEOTIDE SEQUENCE</scope>
    <source>
        <strain evidence="9">GSM-AAB239-AS_SAM_17_03QT</strain>
        <tissue evidence="9">Leaf</tissue>
    </source>
</reference>
<evidence type="ECO:0000256" key="7">
    <source>
        <dbReference type="RuleBase" id="RU368015"/>
    </source>
</evidence>
<gene>
    <name evidence="9" type="ORF">M6B38_138430</name>
</gene>
<dbReference type="SUPFAM" id="SSF103481">
    <property type="entry name" value="Multidrug resistance efflux transporter EmrE"/>
    <property type="match status" value="1"/>
</dbReference>
<dbReference type="PANTHER" id="PTHR31376">
    <property type="entry name" value="OS09G0467300 PROTEIN-RELATED"/>
    <property type="match status" value="1"/>
</dbReference>
<dbReference type="Pfam" id="PF16913">
    <property type="entry name" value="PUNUT"/>
    <property type="match status" value="1"/>
</dbReference>
<evidence type="ECO:0000256" key="3">
    <source>
        <dbReference type="ARBA" id="ARBA00022448"/>
    </source>
</evidence>
<evidence type="ECO:0000256" key="2">
    <source>
        <dbReference type="ARBA" id="ARBA00006213"/>
    </source>
</evidence>